<keyword evidence="5" id="KW-1185">Reference proteome</keyword>
<reference evidence="4 5" key="1">
    <citation type="submission" date="2023-06" db="EMBL/GenBank/DDBJ databases">
        <title>Microbacterium sp. nov., isolated from a waste landfill.</title>
        <authorList>
            <person name="Wen W."/>
        </authorList>
    </citation>
    <scope>NUCLEOTIDE SEQUENCE [LARGE SCALE GENOMIC DNA]</scope>
    <source>
        <strain evidence="4 5">ASV49</strain>
    </source>
</reference>
<name>A0ABT7MVE5_9MICO</name>
<evidence type="ECO:0000256" key="2">
    <source>
        <dbReference type="ARBA" id="ARBA00023295"/>
    </source>
</evidence>
<evidence type="ECO:0000256" key="1">
    <source>
        <dbReference type="ARBA" id="ARBA00022801"/>
    </source>
</evidence>
<organism evidence="4 5">
    <name type="scientific">Microbacterium candidum</name>
    <dbReference type="NCBI Taxonomy" id="3041922"/>
    <lineage>
        <taxon>Bacteria</taxon>
        <taxon>Bacillati</taxon>
        <taxon>Actinomycetota</taxon>
        <taxon>Actinomycetes</taxon>
        <taxon>Micrococcales</taxon>
        <taxon>Microbacteriaceae</taxon>
        <taxon>Microbacterium</taxon>
    </lineage>
</organism>
<protein>
    <submittedName>
        <fullName evidence="4">Nucleoside hydrolase</fullName>
    </submittedName>
</protein>
<proteinExistence type="predicted"/>
<dbReference type="SUPFAM" id="SSF53590">
    <property type="entry name" value="Nucleoside hydrolase"/>
    <property type="match status" value="1"/>
</dbReference>
<dbReference type="RefSeq" id="WP_286286826.1">
    <property type="nucleotide sequence ID" value="NZ_JASXSZ010000001.1"/>
</dbReference>
<dbReference type="PANTHER" id="PTHR12304">
    <property type="entry name" value="INOSINE-URIDINE PREFERRING NUCLEOSIDE HYDROLASE"/>
    <property type="match status" value="1"/>
</dbReference>
<comment type="caution">
    <text evidence="4">The sequence shown here is derived from an EMBL/GenBank/DDBJ whole genome shotgun (WGS) entry which is preliminary data.</text>
</comment>
<dbReference type="InterPro" id="IPR036452">
    <property type="entry name" value="Ribo_hydro-like"/>
</dbReference>
<dbReference type="Proteomes" id="UP001235064">
    <property type="component" value="Unassembled WGS sequence"/>
</dbReference>
<evidence type="ECO:0000313" key="5">
    <source>
        <dbReference type="Proteomes" id="UP001235064"/>
    </source>
</evidence>
<gene>
    <name evidence="4" type="ORF">QSV35_03710</name>
</gene>
<dbReference type="PROSITE" id="PS01247">
    <property type="entry name" value="IUNH"/>
    <property type="match status" value="1"/>
</dbReference>
<dbReference type="EMBL" id="JASXSZ010000001">
    <property type="protein sequence ID" value="MDL9978428.1"/>
    <property type="molecule type" value="Genomic_DNA"/>
</dbReference>
<sequence>MVQKIILDCDPGHDDAIAILLAAGNPDIELLGITTVAGNQTIEKVTRNALAVCAVAGITVPVARGASVPLVEPQMVAEDIHGETGLDGPYLPPPAFDLDARHAAQFIVDTVMAHEPHTVSIVPVGPFTNIALAMRLEPRIIERVQSVVVMGGAYTRGNATPGAEFNIYVDPEAAEAVFRADWDVTMVGLDLTHQALASAELQDRVRAVGGPISEFALAVWDFVGSTYKRQYEFDHPPIHDACCVAALIDPAVFTTATADVRVELRGEWTRGTTVVNFADTPGMHHSNGSALGQTDFRTHIAMRLDHERFSDLIVDSIARLTAVLT</sequence>
<dbReference type="Gene3D" id="3.90.245.10">
    <property type="entry name" value="Ribonucleoside hydrolase-like"/>
    <property type="match status" value="1"/>
</dbReference>
<dbReference type="GO" id="GO:0016787">
    <property type="term" value="F:hydrolase activity"/>
    <property type="evidence" value="ECO:0007669"/>
    <property type="project" value="UniProtKB-KW"/>
</dbReference>
<dbReference type="CDD" id="cd02651">
    <property type="entry name" value="nuc_hydro_IU_UC_XIUA"/>
    <property type="match status" value="1"/>
</dbReference>
<keyword evidence="1 4" id="KW-0378">Hydrolase</keyword>
<evidence type="ECO:0000313" key="4">
    <source>
        <dbReference type="EMBL" id="MDL9978428.1"/>
    </source>
</evidence>
<keyword evidence="2" id="KW-0326">Glycosidase</keyword>
<feature type="domain" description="Inosine/uridine-preferring nucleoside hydrolase" evidence="3">
    <location>
        <begin position="5"/>
        <end position="310"/>
    </location>
</feature>
<dbReference type="InterPro" id="IPR015910">
    <property type="entry name" value="I/U_nuclsd_hydro_CS"/>
</dbReference>
<dbReference type="InterPro" id="IPR023186">
    <property type="entry name" value="IUNH"/>
</dbReference>
<evidence type="ECO:0000259" key="3">
    <source>
        <dbReference type="Pfam" id="PF01156"/>
    </source>
</evidence>
<dbReference type="InterPro" id="IPR001910">
    <property type="entry name" value="Inosine/uridine_hydrolase_dom"/>
</dbReference>
<dbReference type="PANTHER" id="PTHR12304:SF4">
    <property type="entry name" value="URIDINE NUCLEOSIDASE"/>
    <property type="match status" value="1"/>
</dbReference>
<dbReference type="Pfam" id="PF01156">
    <property type="entry name" value="IU_nuc_hydro"/>
    <property type="match status" value="1"/>
</dbReference>
<accession>A0ABT7MVE5</accession>